<dbReference type="Gene3D" id="3.30.70.870">
    <property type="entry name" value="Elongation Factor G (Translational Gtpase), domain 3"/>
    <property type="match status" value="1"/>
</dbReference>
<dbReference type="CDD" id="cd01890">
    <property type="entry name" value="LepA"/>
    <property type="match status" value="1"/>
</dbReference>
<dbReference type="GO" id="GO:0005759">
    <property type="term" value="C:mitochondrial matrix"/>
    <property type="evidence" value="ECO:0007669"/>
    <property type="project" value="UniProtKB-UniRule"/>
</dbReference>
<comment type="caution">
    <text evidence="9">The sequence shown here is derived from an EMBL/GenBank/DDBJ whole genome shotgun (WGS) entry which is preliminary data.</text>
</comment>
<evidence type="ECO:0000256" key="2">
    <source>
        <dbReference type="ARBA" id="ARBA00022741"/>
    </source>
</evidence>
<name>A0AAV9I941_9RHOD</name>
<dbReference type="Gene3D" id="2.40.30.10">
    <property type="entry name" value="Translation factors"/>
    <property type="match status" value="1"/>
</dbReference>
<evidence type="ECO:0000256" key="6">
    <source>
        <dbReference type="HAMAP-Rule" id="MF_03137"/>
    </source>
</evidence>
<dbReference type="Gene3D" id="3.30.70.2570">
    <property type="entry name" value="Elongation factor 4, C-terminal domain"/>
    <property type="match status" value="1"/>
</dbReference>
<gene>
    <name evidence="9" type="ORF">GAYE_SCF00G1858</name>
</gene>
<keyword evidence="10" id="KW-1185">Reference proteome</keyword>
<feature type="binding site" evidence="6">
    <location>
        <begin position="201"/>
        <end position="204"/>
    </location>
    <ligand>
        <name>GTP</name>
        <dbReference type="ChEBI" id="CHEBI:37565"/>
    </ligand>
</feature>
<evidence type="ECO:0000313" key="9">
    <source>
        <dbReference type="EMBL" id="KAK4523960.1"/>
    </source>
</evidence>
<keyword evidence="6" id="KW-0472">Membrane</keyword>
<dbReference type="Proteomes" id="UP001300502">
    <property type="component" value="Unassembled WGS sequence"/>
</dbReference>
<protein>
    <recommendedName>
        <fullName evidence="6">Translation factor GUF1 homolog, mitochondrial</fullName>
        <ecNumber evidence="6">3.6.5.n1</ecNumber>
    </recommendedName>
    <alternativeName>
        <fullName evidence="6">Elongation factor 4 homolog</fullName>
        <shortName evidence="6">EF-4</shortName>
    </alternativeName>
    <alternativeName>
        <fullName evidence="6">GTPase GUF1 homolog</fullName>
    </alternativeName>
    <alternativeName>
        <fullName evidence="6">Ribosomal back-translocase</fullName>
    </alternativeName>
</protein>
<keyword evidence="6" id="KW-0999">Mitochondrion inner membrane</keyword>
<feature type="compositionally biased region" description="Low complexity" evidence="7">
    <location>
        <begin position="41"/>
        <end position="61"/>
    </location>
</feature>
<evidence type="ECO:0000259" key="8">
    <source>
        <dbReference type="PROSITE" id="PS51722"/>
    </source>
</evidence>
<comment type="similarity">
    <text evidence="6">Belongs to the GTP-binding elongation factor family. LepA subfamily.</text>
</comment>
<keyword evidence="6" id="KW-0496">Mitochondrion</keyword>
<dbReference type="CDD" id="cd16260">
    <property type="entry name" value="EF4_III"/>
    <property type="match status" value="1"/>
</dbReference>
<comment type="function">
    <text evidence="6">Promotes mitochondrial protein synthesis. May act as a fidelity factor of the translation reaction, by catalyzing a one-codon backward translocation of tRNAs on improperly translocated ribosomes. Binds to mitochondrial ribosomes in a GTP-dependent manner.</text>
</comment>
<dbReference type="Pfam" id="PF00679">
    <property type="entry name" value="EFG_C"/>
    <property type="match status" value="1"/>
</dbReference>
<dbReference type="InterPro" id="IPR013842">
    <property type="entry name" value="LepA_CTD"/>
</dbReference>
<dbReference type="Gene3D" id="3.30.70.240">
    <property type="match status" value="1"/>
</dbReference>
<dbReference type="PRINTS" id="PR00315">
    <property type="entry name" value="ELONGATNFCT"/>
</dbReference>
<dbReference type="FunFam" id="3.30.70.870:FF:000004">
    <property type="entry name" value="Translation factor GUF1, mitochondrial"/>
    <property type="match status" value="1"/>
</dbReference>
<reference evidence="9 10" key="1">
    <citation type="submission" date="2022-07" db="EMBL/GenBank/DDBJ databases">
        <title>Genome-wide signatures of adaptation to extreme environments.</title>
        <authorList>
            <person name="Cho C.H."/>
            <person name="Yoon H.S."/>
        </authorList>
    </citation>
    <scope>NUCLEOTIDE SEQUENCE [LARGE SCALE GENOMIC DNA]</scope>
    <source>
        <strain evidence="9 10">108.79 E11</strain>
    </source>
</reference>
<sequence length="668" mass="74734">MPGRSLPPKLYFYAVRNAKKFCLKTYGEVLKSFRVQTNSAASISSNSKGSTTASSNSQSNNELDNNKPVDKEFIRNFSIIAHVDHGKSTLADRLLQFTGTVAPEKFRDQYLDNMDIERERGITIKMRATRLWYRAKDGNCYLLNLIDTPGHVDFSYEVSRSLAAVEGCLLVVDASQGVQAQTIANVDLALENDLEIVPVLNKVDLPTAEPDRVCQEISQVIGIDATRAVRASAKYGIGVEEILEEIVHLIPPPKGQVEAPLQALIFDSYFDTYRGVVVFIRVKNGEIRTGMRVKFMTTGVEHIVEQVGILTPEEVVRTSGVLSCGEVGFIKAGIKSLHDAPVGDTITCCDNPCKEPLRGYKPAKSMVFCGLYPADSSTLFENLRAALEKLSLNDSSISFQPESSSVLGKGFRVGFLGMLHMEVVKERLKREYELELLTSAPSVVYKFRNLQGEYFMESNPSKIPNDARHFEEPFVKLDIVCPDQYNGAILELCQSHRGSLEDMRYVSNGRILFKFLIPLAEVLTNFYDQVKSRTRGFGSMDYEFHSYRPSDLVKLDIAVAGDIVEGLSCVVHRDQAYTKGREIIEKLKEYIPRHQFKVVLQAMIGSKVIASDYIQALRKDVLAKCYGGDISRKKKLLERQKEGKEKLRQLGKVRLSPEAFAAVVAQKF</sequence>
<dbReference type="SUPFAM" id="SSF50447">
    <property type="entry name" value="Translation proteins"/>
    <property type="match status" value="1"/>
</dbReference>
<dbReference type="GO" id="GO:0043022">
    <property type="term" value="F:ribosome binding"/>
    <property type="evidence" value="ECO:0007669"/>
    <property type="project" value="UniProtKB-UniRule"/>
</dbReference>
<evidence type="ECO:0000256" key="3">
    <source>
        <dbReference type="ARBA" id="ARBA00022801"/>
    </source>
</evidence>
<organism evidence="9 10">
    <name type="scientific">Galdieria yellowstonensis</name>
    <dbReference type="NCBI Taxonomy" id="3028027"/>
    <lineage>
        <taxon>Eukaryota</taxon>
        <taxon>Rhodophyta</taxon>
        <taxon>Bangiophyceae</taxon>
        <taxon>Galdieriales</taxon>
        <taxon>Galdieriaceae</taxon>
        <taxon>Galdieria</taxon>
    </lineage>
</organism>
<evidence type="ECO:0000256" key="5">
    <source>
        <dbReference type="ARBA" id="ARBA00023134"/>
    </source>
</evidence>
<feature type="binding site" evidence="6">
    <location>
        <begin position="81"/>
        <end position="88"/>
    </location>
    <ligand>
        <name>GTP</name>
        <dbReference type="ChEBI" id="CHEBI:37565"/>
    </ligand>
</feature>
<dbReference type="InterPro" id="IPR038363">
    <property type="entry name" value="LepA_C_sf"/>
</dbReference>
<dbReference type="GO" id="GO:0005525">
    <property type="term" value="F:GTP binding"/>
    <property type="evidence" value="ECO:0007669"/>
    <property type="project" value="UniProtKB-UniRule"/>
</dbReference>
<evidence type="ECO:0000256" key="4">
    <source>
        <dbReference type="ARBA" id="ARBA00022917"/>
    </source>
</evidence>
<dbReference type="InterPro" id="IPR004161">
    <property type="entry name" value="EFTu-like_2"/>
</dbReference>
<keyword evidence="3 6" id="KW-0378">Hydrolase</keyword>
<dbReference type="InterPro" id="IPR006297">
    <property type="entry name" value="EF-4"/>
</dbReference>
<dbReference type="HAMAP" id="MF_00071">
    <property type="entry name" value="LepA"/>
    <property type="match status" value="1"/>
</dbReference>
<feature type="domain" description="Tr-type G" evidence="8">
    <location>
        <begin position="72"/>
        <end position="254"/>
    </location>
</feature>
<dbReference type="FunFam" id="3.30.70.2570:FF:000001">
    <property type="entry name" value="Translation factor GUF1, mitochondrial"/>
    <property type="match status" value="1"/>
</dbReference>
<dbReference type="NCBIfam" id="TIGR00231">
    <property type="entry name" value="small_GTP"/>
    <property type="match status" value="1"/>
</dbReference>
<dbReference type="PANTHER" id="PTHR43512:SF4">
    <property type="entry name" value="TRANSLATION FACTOR GUF1 HOMOLOG, CHLOROPLASTIC"/>
    <property type="match status" value="1"/>
</dbReference>
<proteinExistence type="inferred from homology"/>
<dbReference type="InterPro" id="IPR035654">
    <property type="entry name" value="LepA_IV"/>
</dbReference>
<accession>A0AAV9I941</accession>
<dbReference type="GO" id="GO:0045727">
    <property type="term" value="P:positive regulation of translation"/>
    <property type="evidence" value="ECO:0007669"/>
    <property type="project" value="UniProtKB-UniRule"/>
</dbReference>
<dbReference type="CDD" id="cd03699">
    <property type="entry name" value="EF4_II"/>
    <property type="match status" value="1"/>
</dbReference>
<comment type="similarity">
    <text evidence="1">Belongs to the TRAFAC class translation factor GTPase superfamily. Classic translation factor GTPase family. LepA subfamily.</text>
</comment>
<dbReference type="SUPFAM" id="SSF52540">
    <property type="entry name" value="P-loop containing nucleoside triphosphate hydrolases"/>
    <property type="match status" value="1"/>
</dbReference>
<dbReference type="InterPro" id="IPR005225">
    <property type="entry name" value="Small_GTP-bd"/>
</dbReference>
<feature type="binding site" evidence="6">
    <location>
        <begin position="147"/>
        <end position="151"/>
    </location>
    <ligand>
        <name>GTP</name>
        <dbReference type="ChEBI" id="CHEBI:37565"/>
    </ligand>
</feature>
<dbReference type="EC" id="3.6.5.n1" evidence="6"/>
<dbReference type="AlphaFoldDB" id="A0AAV9I941"/>
<keyword evidence="5 6" id="KW-0342">GTP-binding</keyword>
<keyword evidence="4 6" id="KW-0648">Protein biosynthesis</keyword>
<dbReference type="FunFam" id="2.40.30.10:FF:000015">
    <property type="entry name" value="Translation factor GUF1, mitochondrial"/>
    <property type="match status" value="1"/>
</dbReference>
<evidence type="ECO:0000313" key="10">
    <source>
        <dbReference type="Proteomes" id="UP001300502"/>
    </source>
</evidence>
<dbReference type="GO" id="GO:0005743">
    <property type="term" value="C:mitochondrial inner membrane"/>
    <property type="evidence" value="ECO:0007669"/>
    <property type="project" value="UniProtKB-SubCell"/>
</dbReference>
<dbReference type="Pfam" id="PF06421">
    <property type="entry name" value="LepA_C"/>
    <property type="match status" value="1"/>
</dbReference>
<dbReference type="Gene3D" id="3.40.50.300">
    <property type="entry name" value="P-loop containing nucleotide triphosphate hydrolases"/>
    <property type="match status" value="1"/>
</dbReference>
<dbReference type="PROSITE" id="PS00301">
    <property type="entry name" value="G_TR_1"/>
    <property type="match status" value="1"/>
</dbReference>
<dbReference type="SUPFAM" id="SSF54980">
    <property type="entry name" value="EF-G C-terminal domain-like"/>
    <property type="match status" value="2"/>
</dbReference>
<dbReference type="NCBIfam" id="TIGR01393">
    <property type="entry name" value="lepA"/>
    <property type="match status" value="1"/>
</dbReference>
<dbReference type="FunFam" id="3.40.50.300:FF:000078">
    <property type="entry name" value="Elongation factor 4"/>
    <property type="match status" value="1"/>
</dbReference>
<comment type="subcellular location">
    <subcellularLocation>
        <location evidence="6">Mitochondrion inner membrane</location>
        <topology evidence="6">Peripheral membrane protein</topology>
        <orientation evidence="6">Matrix side</orientation>
    </subcellularLocation>
</comment>
<keyword evidence="2 6" id="KW-0547">Nucleotide-binding</keyword>
<dbReference type="Pfam" id="PF03144">
    <property type="entry name" value="GTP_EFTU_D2"/>
    <property type="match status" value="1"/>
</dbReference>
<dbReference type="InterPro" id="IPR031157">
    <property type="entry name" value="G_TR_CS"/>
</dbReference>
<feature type="region of interest" description="Disordered" evidence="7">
    <location>
        <begin position="41"/>
        <end position="66"/>
    </location>
</feature>
<dbReference type="Pfam" id="PF00009">
    <property type="entry name" value="GTP_EFTU"/>
    <property type="match status" value="1"/>
</dbReference>
<evidence type="ECO:0000256" key="1">
    <source>
        <dbReference type="ARBA" id="ARBA00005454"/>
    </source>
</evidence>
<dbReference type="InterPro" id="IPR035647">
    <property type="entry name" value="EFG_III/V"/>
</dbReference>
<evidence type="ECO:0000256" key="7">
    <source>
        <dbReference type="SAM" id="MobiDB-lite"/>
    </source>
</evidence>
<dbReference type="InterPro" id="IPR000640">
    <property type="entry name" value="EFG_V-like"/>
</dbReference>
<dbReference type="PROSITE" id="PS51722">
    <property type="entry name" value="G_TR_2"/>
    <property type="match status" value="1"/>
</dbReference>
<dbReference type="CDD" id="cd03709">
    <property type="entry name" value="lepA_C"/>
    <property type="match status" value="1"/>
</dbReference>
<dbReference type="InterPro" id="IPR027417">
    <property type="entry name" value="P-loop_NTPase"/>
</dbReference>
<comment type="catalytic activity">
    <reaction evidence="6">
        <text>GTP + H2O = GDP + phosphate + H(+)</text>
        <dbReference type="Rhea" id="RHEA:19669"/>
        <dbReference type="ChEBI" id="CHEBI:15377"/>
        <dbReference type="ChEBI" id="CHEBI:15378"/>
        <dbReference type="ChEBI" id="CHEBI:37565"/>
        <dbReference type="ChEBI" id="CHEBI:43474"/>
        <dbReference type="ChEBI" id="CHEBI:58189"/>
        <dbReference type="EC" id="3.6.5.n1"/>
    </reaction>
</comment>
<dbReference type="PANTHER" id="PTHR43512">
    <property type="entry name" value="TRANSLATION FACTOR GUF1-RELATED"/>
    <property type="match status" value="1"/>
</dbReference>
<dbReference type="InterPro" id="IPR009000">
    <property type="entry name" value="Transl_B-barrel_sf"/>
</dbReference>
<dbReference type="GO" id="GO:0006412">
    <property type="term" value="P:translation"/>
    <property type="evidence" value="ECO:0007669"/>
    <property type="project" value="UniProtKB-KW"/>
</dbReference>
<dbReference type="InterPro" id="IPR000795">
    <property type="entry name" value="T_Tr_GTP-bd_dom"/>
</dbReference>
<dbReference type="GO" id="GO:0003924">
    <property type="term" value="F:GTPase activity"/>
    <property type="evidence" value="ECO:0007669"/>
    <property type="project" value="UniProtKB-UniRule"/>
</dbReference>
<dbReference type="EMBL" id="JANCYU010000020">
    <property type="protein sequence ID" value="KAK4523960.1"/>
    <property type="molecule type" value="Genomic_DNA"/>
</dbReference>